<dbReference type="AlphaFoldDB" id="A0A3N0YKR5"/>
<accession>A0A3N0YKR5</accession>
<feature type="compositionally biased region" description="Polar residues" evidence="1">
    <location>
        <begin position="111"/>
        <end position="138"/>
    </location>
</feature>
<keyword evidence="3" id="KW-1185">Reference proteome</keyword>
<dbReference type="Proteomes" id="UP000281406">
    <property type="component" value="Unassembled WGS sequence"/>
</dbReference>
<comment type="caution">
    <text evidence="2">The sequence shown here is derived from an EMBL/GenBank/DDBJ whole genome shotgun (WGS) entry which is preliminary data.</text>
</comment>
<dbReference type="EMBL" id="RJVU01037189">
    <property type="protein sequence ID" value="ROL46753.1"/>
    <property type="molecule type" value="Genomic_DNA"/>
</dbReference>
<evidence type="ECO:0000313" key="3">
    <source>
        <dbReference type="Proteomes" id="UP000281406"/>
    </source>
</evidence>
<evidence type="ECO:0000256" key="1">
    <source>
        <dbReference type="SAM" id="MobiDB-lite"/>
    </source>
</evidence>
<organism evidence="2 3">
    <name type="scientific">Anabarilius grahami</name>
    <name type="common">Kanglang fish</name>
    <name type="synonym">Barilius grahami</name>
    <dbReference type="NCBI Taxonomy" id="495550"/>
    <lineage>
        <taxon>Eukaryota</taxon>
        <taxon>Metazoa</taxon>
        <taxon>Chordata</taxon>
        <taxon>Craniata</taxon>
        <taxon>Vertebrata</taxon>
        <taxon>Euteleostomi</taxon>
        <taxon>Actinopterygii</taxon>
        <taxon>Neopterygii</taxon>
        <taxon>Teleostei</taxon>
        <taxon>Ostariophysi</taxon>
        <taxon>Cypriniformes</taxon>
        <taxon>Xenocyprididae</taxon>
        <taxon>Xenocypridinae</taxon>
        <taxon>Xenocypridinae incertae sedis</taxon>
        <taxon>Anabarilius</taxon>
    </lineage>
</organism>
<evidence type="ECO:0000313" key="2">
    <source>
        <dbReference type="EMBL" id="ROL46753.1"/>
    </source>
</evidence>
<gene>
    <name evidence="2" type="ORF">DPX16_12646</name>
</gene>
<feature type="compositionally biased region" description="Polar residues" evidence="1">
    <location>
        <begin position="147"/>
        <end position="156"/>
    </location>
</feature>
<name>A0A3N0YKR5_ANAGA</name>
<sequence length="188" mass="21237">MVLFLSVMVSDLRASGYKKTDTFPTGWHYGLCQIQARPFHSVEYEPHAGPTYASCSRPACALMIRDQLCCSIMNAPTLSLKSCKQQCGAKHRRHRKQSNTASRAEHHAEQNIKQSNTANRTALQPEQHTKQSRTSNRAALQEEQHSKQSSIASRIAQQDEQHSRHNSTAKRAAFKAEQQSKHFKHSNV</sequence>
<reference evidence="2 3" key="1">
    <citation type="submission" date="2018-10" db="EMBL/GenBank/DDBJ databases">
        <title>Genome assembly for a Yunnan-Guizhou Plateau 3E fish, Anabarilius grahami (Regan), and its evolutionary and genetic applications.</title>
        <authorList>
            <person name="Jiang W."/>
        </authorList>
    </citation>
    <scope>NUCLEOTIDE SEQUENCE [LARGE SCALE GENOMIC DNA]</scope>
    <source>
        <strain evidence="2">AG-KIZ</strain>
        <tissue evidence="2">Muscle</tissue>
    </source>
</reference>
<feature type="region of interest" description="Disordered" evidence="1">
    <location>
        <begin position="94"/>
        <end position="188"/>
    </location>
</feature>
<protein>
    <submittedName>
        <fullName evidence="2">Uncharacterized protein</fullName>
    </submittedName>
</protein>
<proteinExistence type="predicted"/>